<evidence type="ECO:0000256" key="2">
    <source>
        <dbReference type="SAM" id="Phobius"/>
    </source>
</evidence>
<evidence type="ECO:0000313" key="4">
    <source>
        <dbReference type="Proteomes" id="UP000322631"/>
    </source>
</evidence>
<name>A0A5C0SMS4_9EURY</name>
<gene>
    <name evidence="3" type="ORF">FPV09_09385</name>
</gene>
<accession>A0A5C0SMS4</accession>
<proteinExistence type="predicted"/>
<feature type="coiled-coil region" evidence="1">
    <location>
        <begin position="69"/>
        <end position="103"/>
    </location>
</feature>
<keyword evidence="2" id="KW-0472">Membrane</keyword>
<feature type="transmembrane region" description="Helical" evidence="2">
    <location>
        <begin position="34"/>
        <end position="53"/>
    </location>
</feature>
<sequence>MRIDKKIIALIKGVLGLIEIAGSIYISYYLKNPYYLIPGIVLFVITVAILSYLTEPETNEVPETIIEIIAEKSEESGRKTQENEELKMELEKYQKLAKILNLLVEDGKIPVWQIYQIWENTLKHRDTYMIFEMGDAFPLSKALDESRKKREIKFSKEARRLIVNSLRNKGFIATRSMFSNFVTSKMKAIRLFSDRALRMVPLYVIKIPKNVITSENEVKQVIVDGYMEYAHKTKRILIEELRKISSKLEDNDKENMEKLISTIELWHPTGSVLLVMPLDTMPVVLGSDKVSPEALFLLAGNERNLEKLKEYLKETIFPYLTISIYGKYADLYIAKIRKLEQQENELLNQLNISSWSELPVLWEKDPNTCISVLSTADLIPGEIEKLVGAIREIQDVLS</sequence>
<dbReference type="KEGG" id="them:FPV09_09385"/>
<organism evidence="3 4">
    <name type="scientific">Thermococcus aciditolerans</name>
    <dbReference type="NCBI Taxonomy" id="2598455"/>
    <lineage>
        <taxon>Archaea</taxon>
        <taxon>Methanobacteriati</taxon>
        <taxon>Methanobacteriota</taxon>
        <taxon>Thermococci</taxon>
        <taxon>Thermococcales</taxon>
        <taxon>Thermococcaceae</taxon>
        <taxon>Thermococcus</taxon>
    </lineage>
</organism>
<reference evidence="3 4" key="1">
    <citation type="submission" date="2019-07" db="EMBL/GenBank/DDBJ databases">
        <title>Complete genome of Thermococcus acidophilus.</title>
        <authorList>
            <person name="Li X."/>
        </authorList>
    </citation>
    <scope>NUCLEOTIDE SEQUENCE [LARGE SCALE GENOMIC DNA]</scope>
    <source>
        <strain evidence="3 4">SY113</strain>
    </source>
</reference>
<keyword evidence="2" id="KW-1133">Transmembrane helix</keyword>
<protein>
    <submittedName>
        <fullName evidence="3">Uncharacterized protein</fullName>
    </submittedName>
</protein>
<dbReference type="RefSeq" id="WP_148883208.1">
    <property type="nucleotide sequence ID" value="NZ_CP041932.1"/>
</dbReference>
<keyword evidence="1" id="KW-0175">Coiled coil</keyword>
<keyword evidence="4" id="KW-1185">Reference proteome</keyword>
<keyword evidence="2" id="KW-0812">Transmembrane</keyword>
<dbReference type="EMBL" id="CP041932">
    <property type="protein sequence ID" value="QEK15272.1"/>
    <property type="molecule type" value="Genomic_DNA"/>
</dbReference>
<dbReference type="GeneID" id="41610066"/>
<feature type="transmembrane region" description="Helical" evidence="2">
    <location>
        <begin position="7"/>
        <end position="28"/>
    </location>
</feature>
<evidence type="ECO:0000313" key="3">
    <source>
        <dbReference type="EMBL" id="QEK15272.1"/>
    </source>
</evidence>
<dbReference type="AlphaFoldDB" id="A0A5C0SMS4"/>
<dbReference type="Proteomes" id="UP000322631">
    <property type="component" value="Chromosome"/>
</dbReference>
<evidence type="ECO:0000256" key="1">
    <source>
        <dbReference type="SAM" id="Coils"/>
    </source>
</evidence>